<feature type="domain" description="ABC transporter" evidence="3">
    <location>
        <begin position="320"/>
        <end position="537"/>
    </location>
</feature>
<dbReference type="Pfam" id="PF12848">
    <property type="entry name" value="ABC_tran_Xtn"/>
    <property type="match status" value="1"/>
</dbReference>
<dbReference type="CDD" id="cd03221">
    <property type="entry name" value="ABCF_EF-3"/>
    <property type="match status" value="2"/>
</dbReference>
<dbReference type="InterPro" id="IPR032781">
    <property type="entry name" value="ABC_tran_Xtn"/>
</dbReference>
<dbReference type="InterPro" id="IPR003439">
    <property type="entry name" value="ABC_transporter-like_ATP-bd"/>
</dbReference>
<sequence>MLTVSNVSLRFGKRVLFEDVNIKFTEGNCYGLIGANGAGKSTFLKILSGELDSQTGSVSMNPGERMSILKQNHFEYEDVTALQTVMMGNKRLYDIMLEKDAIYLKEDFTEEDGNRAADLEAEFAEMNGWEAESDAGMLLGGLGVKEDLHNVLLKDLSGSDKVKVLLAQALFGAPDILLLDEPTNNLDIESIMWLENFLQNFKNTVIVVSHDRHFLDNVCTHIADLDYGKIQLYGGTYTFWYESSQLAARQRADQSKKNDEKRKELEEFIRRFSANVAKSKQATARQKMLDKLKVDDIKPSSRRYPFINFKPEREAGDQLLTVENLSAKSEDGTYLFKDLSFTLNKGDKMSVLSRDSLAITAFLDILTGERQADGGEFKWGVTTTQAYLPNDNAKYFADASLNLVDWLRQYSTEKDESFIRGFLGRMLFSGDEALKKCTVLSGGEKQRCMFSRMMLSGANVLLFDEPTNHLDLESITALNNGLVDFTGTMLFTCHDHQLTQTVATRMLEIGPKGFLDKLMTFDDYIADEKVKAQKEAIY</sequence>
<dbReference type="PANTHER" id="PTHR42855">
    <property type="entry name" value="ABC TRANSPORTER ATP-BINDING SUBUNIT"/>
    <property type="match status" value="1"/>
</dbReference>
<dbReference type="GO" id="GO:0005524">
    <property type="term" value="F:ATP binding"/>
    <property type="evidence" value="ECO:0007669"/>
    <property type="project" value="UniProtKB-KW"/>
</dbReference>
<evidence type="ECO:0000256" key="2">
    <source>
        <dbReference type="ARBA" id="ARBA00022840"/>
    </source>
</evidence>
<evidence type="ECO:0000313" key="5">
    <source>
        <dbReference type="Proteomes" id="UP001236569"/>
    </source>
</evidence>
<dbReference type="Proteomes" id="UP001236569">
    <property type="component" value="Unassembled WGS sequence"/>
</dbReference>
<gene>
    <name evidence="4" type="ORF">QM480_03995</name>
</gene>
<dbReference type="PANTHER" id="PTHR42855:SF2">
    <property type="entry name" value="DRUG RESISTANCE ABC TRANSPORTER,ATP-BINDING PROTEIN"/>
    <property type="match status" value="1"/>
</dbReference>
<name>A0ABT6YK01_9BACT</name>
<organism evidence="4 5">
    <name type="scientific">Flectobacillus longus</name>
    <dbReference type="NCBI Taxonomy" id="2984207"/>
    <lineage>
        <taxon>Bacteria</taxon>
        <taxon>Pseudomonadati</taxon>
        <taxon>Bacteroidota</taxon>
        <taxon>Cytophagia</taxon>
        <taxon>Cytophagales</taxon>
        <taxon>Flectobacillaceae</taxon>
        <taxon>Flectobacillus</taxon>
    </lineage>
</organism>
<dbReference type="SMART" id="SM00382">
    <property type="entry name" value="AAA"/>
    <property type="match status" value="1"/>
</dbReference>
<evidence type="ECO:0000259" key="3">
    <source>
        <dbReference type="PROSITE" id="PS50893"/>
    </source>
</evidence>
<dbReference type="InterPro" id="IPR027417">
    <property type="entry name" value="P-loop_NTPase"/>
</dbReference>
<dbReference type="InterPro" id="IPR051309">
    <property type="entry name" value="ABCF_ATPase"/>
</dbReference>
<dbReference type="InterPro" id="IPR003593">
    <property type="entry name" value="AAA+_ATPase"/>
</dbReference>
<accession>A0ABT6YK01</accession>
<keyword evidence="5" id="KW-1185">Reference proteome</keyword>
<keyword evidence="2 4" id="KW-0067">ATP-binding</keyword>
<comment type="caution">
    <text evidence="4">The sequence shown here is derived from an EMBL/GenBank/DDBJ whole genome shotgun (WGS) entry which is preliminary data.</text>
</comment>
<protein>
    <submittedName>
        <fullName evidence="4">ATP-binding cassette domain-containing protein</fullName>
    </submittedName>
</protein>
<dbReference type="Gene3D" id="3.40.50.300">
    <property type="entry name" value="P-loop containing nucleotide triphosphate hydrolases"/>
    <property type="match status" value="2"/>
</dbReference>
<reference evidence="4 5" key="1">
    <citation type="submission" date="2023-05" db="EMBL/GenBank/DDBJ databases">
        <title>Novel species of genus Flectobacillus isolated from stream in China.</title>
        <authorList>
            <person name="Lu H."/>
        </authorList>
    </citation>
    <scope>NUCLEOTIDE SEQUENCE [LARGE SCALE GENOMIC DNA]</scope>
    <source>
        <strain evidence="4 5">DC10W</strain>
    </source>
</reference>
<proteinExistence type="predicted"/>
<evidence type="ECO:0000313" key="4">
    <source>
        <dbReference type="EMBL" id="MDI9863471.1"/>
    </source>
</evidence>
<dbReference type="EMBL" id="JASHID010000002">
    <property type="protein sequence ID" value="MDI9863471.1"/>
    <property type="molecule type" value="Genomic_DNA"/>
</dbReference>
<feature type="domain" description="ABC transporter" evidence="3">
    <location>
        <begin position="2"/>
        <end position="252"/>
    </location>
</feature>
<dbReference type="Pfam" id="PF00005">
    <property type="entry name" value="ABC_tran"/>
    <property type="match status" value="2"/>
</dbReference>
<dbReference type="RefSeq" id="WP_283368768.1">
    <property type="nucleotide sequence ID" value="NZ_JASHID010000002.1"/>
</dbReference>
<keyword evidence="1" id="KW-0547">Nucleotide-binding</keyword>
<dbReference type="PROSITE" id="PS50893">
    <property type="entry name" value="ABC_TRANSPORTER_2"/>
    <property type="match status" value="2"/>
</dbReference>
<dbReference type="SUPFAM" id="SSF52540">
    <property type="entry name" value="P-loop containing nucleoside triphosphate hydrolases"/>
    <property type="match status" value="2"/>
</dbReference>
<evidence type="ECO:0000256" key="1">
    <source>
        <dbReference type="ARBA" id="ARBA00022741"/>
    </source>
</evidence>